<dbReference type="EMBL" id="SNVV01000023">
    <property type="protein sequence ID" value="TDN46983.1"/>
    <property type="molecule type" value="Genomic_DNA"/>
</dbReference>
<evidence type="ECO:0000313" key="4">
    <source>
        <dbReference type="Proteomes" id="UP000295129"/>
    </source>
</evidence>
<evidence type="ECO:0000256" key="1">
    <source>
        <dbReference type="SAM" id="MobiDB-lite"/>
    </source>
</evidence>
<organism evidence="3 4">
    <name type="scientific">Azoarcus indigens</name>
    <dbReference type="NCBI Taxonomy" id="29545"/>
    <lineage>
        <taxon>Bacteria</taxon>
        <taxon>Pseudomonadati</taxon>
        <taxon>Pseudomonadota</taxon>
        <taxon>Betaproteobacteria</taxon>
        <taxon>Rhodocyclales</taxon>
        <taxon>Zoogloeaceae</taxon>
        <taxon>Azoarcus</taxon>
    </lineage>
</organism>
<evidence type="ECO:0000313" key="3">
    <source>
        <dbReference type="EMBL" id="TDN46983.1"/>
    </source>
</evidence>
<sequence>MAMRVKRPELSPSELQRLATFTAEDWKRAIQRPEAATTQEEPPKAAWPWQRVPPPTNRGGNDWASWAAPQELEQIQLVMRDTDDVVQVAVRKPSHGQVAFIDCLRFTIGFETWHRTDKGTLLTDGQIVHECSAWMERIFGFGITRPAPARQFYEWGFELGDGCGYMAYGGKSQNGTMMIVIHGTGCAAAKDGWEKRLHAFFQWAARPCITRIDLAHDCFDGSYFNVDYADHAFDHGWWRMGGRMPWHERVGNWKRPDGSGRTLYIGRRKNGKCCRVYEKGRQLGDVHSEWVRVEVELKNDDRVIPVDALLDPSGYFLGAYDALCVIGPMLAPSRIATKQNATQITIERCVENVRISYGAYIRFLRQLAGDELTLDLIQRKDAVIPDRLKLPNEQRWGTPIHSGPTTSASVDTALFGVFGD</sequence>
<proteinExistence type="predicted"/>
<dbReference type="RefSeq" id="WP_133594487.1">
    <property type="nucleotide sequence ID" value="NZ_SNVV01000023.1"/>
</dbReference>
<comment type="caution">
    <text evidence="3">The sequence shown here is derived from an EMBL/GenBank/DDBJ whole genome shotgun (WGS) entry which is preliminary data.</text>
</comment>
<dbReference type="InterPro" id="IPR003491">
    <property type="entry name" value="REP-like_C"/>
</dbReference>
<dbReference type="OrthoDB" id="9809126at2"/>
<dbReference type="Pfam" id="PF02486">
    <property type="entry name" value="Rep_trans"/>
    <property type="match status" value="1"/>
</dbReference>
<protein>
    <submittedName>
        <fullName evidence="3">Phage replication initiation protein</fullName>
    </submittedName>
</protein>
<dbReference type="Proteomes" id="UP000295129">
    <property type="component" value="Unassembled WGS sequence"/>
</dbReference>
<keyword evidence="4" id="KW-1185">Reference proteome</keyword>
<feature type="domain" description="Replication initiation protein-like C-terminal" evidence="2">
    <location>
        <begin position="209"/>
        <end position="315"/>
    </location>
</feature>
<feature type="region of interest" description="Disordered" evidence="1">
    <location>
        <begin position="31"/>
        <end position="52"/>
    </location>
</feature>
<evidence type="ECO:0000259" key="2">
    <source>
        <dbReference type="Pfam" id="PF02486"/>
    </source>
</evidence>
<accession>A0A4R6DQ24</accession>
<reference evidence="3 4" key="1">
    <citation type="submission" date="2019-03" db="EMBL/GenBank/DDBJ databases">
        <title>Genomic Encyclopedia of Type Strains, Phase IV (KMG-IV): sequencing the most valuable type-strain genomes for metagenomic binning, comparative biology and taxonomic classification.</title>
        <authorList>
            <person name="Goeker M."/>
        </authorList>
    </citation>
    <scope>NUCLEOTIDE SEQUENCE [LARGE SCALE GENOMIC DNA]</scope>
    <source>
        <strain evidence="3 4">DSM 12121</strain>
    </source>
</reference>
<gene>
    <name evidence="3" type="ORF">C7389_12356</name>
</gene>
<name>A0A4R6DQ24_9RHOO</name>
<dbReference type="AlphaFoldDB" id="A0A4R6DQ24"/>